<dbReference type="Proteomes" id="UP001160148">
    <property type="component" value="Unassembled WGS sequence"/>
</dbReference>
<dbReference type="AlphaFoldDB" id="A0AAV0WPS6"/>
<reference evidence="1 2" key="1">
    <citation type="submission" date="2023-01" db="EMBL/GenBank/DDBJ databases">
        <authorList>
            <person name="Whitehead M."/>
        </authorList>
    </citation>
    <scope>NUCLEOTIDE SEQUENCE [LARGE SCALE GENOMIC DNA]</scope>
</reference>
<name>A0AAV0WPS6_9HEMI</name>
<sequence>MVHRQNKVGTFKHKLFTLGQQWVDRLLIILILVVFSNSSNNCDPGIYSPGIPKRPPRTDIGSFEYVISPSDKSERNIVTYWQSIEDYDQCGESFEYIAYYIHTSADKQITTYRSDVTGKNYAKFNFLSTSIGNEFIIISYDKEGASIEYSIVYVPSKSDKLHKPKHFKKNVLDKQGIFELSRESADSKELSTGNQLDYYTLYWCEVEIFDHFFPPLYCNGHMDWIHVPISIYRYNIILVDKMKIYIWAISVNRANGIDNLKPSMVWQPPQGEFLNADAIFQL</sequence>
<organism evidence="1 2">
    <name type="scientific">Macrosiphum euphorbiae</name>
    <name type="common">potato aphid</name>
    <dbReference type="NCBI Taxonomy" id="13131"/>
    <lineage>
        <taxon>Eukaryota</taxon>
        <taxon>Metazoa</taxon>
        <taxon>Ecdysozoa</taxon>
        <taxon>Arthropoda</taxon>
        <taxon>Hexapoda</taxon>
        <taxon>Insecta</taxon>
        <taxon>Pterygota</taxon>
        <taxon>Neoptera</taxon>
        <taxon>Paraneoptera</taxon>
        <taxon>Hemiptera</taxon>
        <taxon>Sternorrhyncha</taxon>
        <taxon>Aphidomorpha</taxon>
        <taxon>Aphidoidea</taxon>
        <taxon>Aphididae</taxon>
        <taxon>Macrosiphini</taxon>
        <taxon>Macrosiphum</taxon>
    </lineage>
</organism>
<proteinExistence type="predicted"/>
<accession>A0AAV0WPS6</accession>
<comment type="caution">
    <text evidence="1">The sequence shown here is derived from an EMBL/GenBank/DDBJ whole genome shotgun (WGS) entry which is preliminary data.</text>
</comment>
<gene>
    <name evidence="1" type="ORF">MEUPH1_LOCUS13431</name>
</gene>
<evidence type="ECO:0000313" key="2">
    <source>
        <dbReference type="Proteomes" id="UP001160148"/>
    </source>
</evidence>
<protein>
    <submittedName>
        <fullName evidence="1">Uncharacterized protein</fullName>
    </submittedName>
</protein>
<evidence type="ECO:0000313" key="1">
    <source>
        <dbReference type="EMBL" id="CAI6357847.1"/>
    </source>
</evidence>
<keyword evidence="2" id="KW-1185">Reference proteome</keyword>
<dbReference type="EMBL" id="CARXXK010000002">
    <property type="protein sequence ID" value="CAI6357847.1"/>
    <property type="molecule type" value="Genomic_DNA"/>
</dbReference>